<dbReference type="RefSeq" id="WP_091189515.1">
    <property type="nucleotide sequence ID" value="NZ_FOVE01000001.1"/>
</dbReference>
<dbReference type="Proteomes" id="UP000242869">
    <property type="component" value="Unassembled WGS sequence"/>
</dbReference>
<evidence type="ECO:0000313" key="3">
    <source>
        <dbReference type="Proteomes" id="UP000242869"/>
    </source>
</evidence>
<dbReference type="SUPFAM" id="SSF52317">
    <property type="entry name" value="Class I glutamine amidotransferase-like"/>
    <property type="match status" value="1"/>
</dbReference>
<dbReference type="GO" id="GO:0005737">
    <property type="term" value="C:cytoplasm"/>
    <property type="evidence" value="ECO:0007669"/>
    <property type="project" value="TreeGrafter"/>
</dbReference>
<dbReference type="EMBL" id="FOVE01000001">
    <property type="protein sequence ID" value="SFM94786.1"/>
    <property type="molecule type" value="Genomic_DNA"/>
</dbReference>
<dbReference type="STRING" id="83765.SAMN05660284_00068"/>
<dbReference type="InterPro" id="IPR050325">
    <property type="entry name" value="Prot/Nucl_acid_deglycase"/>
</dbReference>
<dbReference type="Pfam" id="PF01965">
    <property type="entry name" value="DJ-1_PfpI"/>
    <property type="match status" value="1"/>
</dbReference>
<gene>
    <name evidence="2" type="ORF">SAMN05660284_00068</name>
</gene>
<organism evidence="2 3">
    <name type="scientific">Formivibrio citricus</name>
    <dbReference type="NCBI Taxonomy" id="83765"/>
    <lineage>
        <taxon>Bacteria</taxon>
        <taxon>Pseudomonadati</taxon>
        <taxon>Pseudomonadota</taxon>
        <taxon>Betaproteobacteria</taxon>
        <taxon>Neisseriales</taxon>
        <taxon>Chitinibacteraceae</taxon>
        <taxon>Formivibrio</taxon>
    </lineage>
</organism>
<keyword evidence="3" id="KW-1185">Reference proteome</keyword>
<dbReference type="AlphaFoldDB" id="A0A1I4V0S9"/>
<dbReference type="InterPro" id="IPR006287">
    <property type="entry name" value="DJ-1"/>
</dbReference>
<evidence type="ECO:0000259" key="1">
    <source>
        <dbReference type="Pfam" id="PF01965"/>
    </source>
</evidence>
<name>A0A1I4V0S9_9NEIS</name>
<dbReference type="InterPro" id="IPR002818">
    <property type="entry name" value="DJ-1/PfpI"/>
</dbReference>
<feature type="domain" description="DJ-1/PfpI" evidence="1">
    <location>
        <begin position="5"/>
        <end position="165"/>
    </location>
</feature>
<evidence type="ECO:0000313" key="2">
    <source>
        <dbReference type="EMBL" id="SFM94786.1"/>
    </source>
</evidence>
<dbReference type="OrthoDB" id="9792284at2"/>
<accession>A0A1I4V0S9</accession>
<dbReference type="PANTHER" id="PTHR48094">
    <property type="entry name" value="PROTEIN/NUCLEIC ACID DEGLYCASE DJ-1-RELATED"/>
    <property type="match status" value="1"/>
</dbReference>
<dbReference type="GO" id="GO:1903189">
    <property type="term" value="P:glyoxal metabolic process"/>
    <property type="evidence" value="ECO:0007669"/>
    <property type="project" value="TreeGrafter"/>
</dbReference>
<proteinExistence type="predicted"/>
<sequence length="183" mass="18748">MALAHVYLAEGFEEIEMVSIADILRRAGVEVKLVSLTENLTVHGAHAIAMQADLPFSAATALADAIILPGGGQGTQNMIASPALAQRLQAHLAGGKRVAAICAAPMALAKAGILKGRQACCYPGCEGPLVENGATVSSYNVVTDGPVTTSRGPATAGMFALELVRLLAGEAKAHELARGMLYA</sequence>
<dbReference type="CDD" id="cd03135">
    <property type="entry name" value="GATase1_DJ-1"/>
    <property type="match status" value="1"/>
</dbReference>
<protein>
    <submittedName>
        <fullName evidence="2">4-methyl-5(B-hydroxyethyl)-thiazole monophosphate biosynthesis</fullName>
    </submittedName>
</protein>
<dbReference type="Gene3D" id="3.40.50.880">
    <property type="match status" value="1"/>
</dbReference>
<reference evidence="3" key="1">
    <citation type="submission" date="2016-10" db="EMBL/GenBank/DDBJ databases">
        <authorList>
            <person name="Varghese N."/>
            <person name="Submissions S."/>
        </authorList>
    </citation>
    <scope>NUCLEOTIDE SEQUENCE [LARGE SCALE GENOMIC DNA]</scope>
    <source>
        <strain evidence="3">DSM 6150</strain>
    </source>
</reference>
<dbReference type="NCBIfam" id="TIGR01383">
    <property type="entry name" value="not_thiJ"/>
    <property type="match status" value="1"/>
</dbReference>
<dbReference type="PANTHER" id="PTHR48094:SF12">
    <property type="entry name" value="PARKINSON DISEASE PROTEIN 7 HOMOLOG"/>
    <property type="match status" value="1"/>
</dbReference>
<dbReference type="InterPro" id="IPR029062">
    <property type="entry name" value="Class_I_gatase-like"/>
</dbReference>